<evidence type="ECO:0000313" key="1">
    <source>
        <dbReference type="EMBL" id="MEX0428589.1"/>
    </source>
</evidence>
<evidence type="ECO:0000313" key="2">
    <source>
        <dbReference type="Proteomes" id="UP001556631"/>
    </source>
</evidence>
<sequence length="143" mass="15891">MTVDILNWDKYATDPVVLAYKQAVEAFQGSANMGKLAPGFTDLFAASMHSSLVSSLEFGWHNKLHMPVTAKFRIASVKTHGHRASLTSCAWGPSYGYYDKQNKWYGPAQHYWLRFSTNLRNAQGSWKITGTKSTGKCQGGAPR</sequence>
<name>A0ABV3T074_9ACTN</name>
<comment type="caution">
    <text evidence="1">The sequence shown here is derived from an EMBL/GenBank/DDBJ whole genome shotgun (WGS) entry which is preliminary data.</text>
</comment>
<evidence type="ECO:0008006" key="3">
    <source>
        <dbReference type="Google" id="ProtNLM"/>
    </source>
</evidence>
<accession>A0ABV3T074</accession>
<dbReference type="RefSeq" id="WP_367994560.1">
    <property type="nucleotide sequence ID" value="NZ_JBFPJR010000023.1"/>
</dbReference>
<dbReference type="Proteomes" id="UP001556631">
    <property type="component" value="Unassembled WGS sequence"/>
</dbReference>
<organism evidence="1 2">
    <name type="scientific">Nocardioides eburneus</name>
    <dbReference type="NCBI Taxonomy" id="3231482"/>
    <lineage>
        <taxon>Bacteria</taxon>
        <taxon>Bacillati</taxon>
        <taxon>Actinomycetota</taxon>
        <taxon>Actinomycetes</taxon>
        <taxon>Propionibacteriales</taxon>
        <taxon>Nocardioidaceae</taxon>
        <taxon>Nocardioides</taxon>
    </lineage>
</organism>
<gene>
    <name evidence="1" type="ORF">AB3X52_13240</name>
</gene>
<dbReference type="EMBL" id="JBFPJR010000023">
    <property type="protein sequence ID" value="MEX0428589.1"/>
    <property type="molecule type" value="Genomic_DNA"/>
</dbReference>
<reference evidence="1 2" key="1">
    <citation type="submission" date="2024-07" db="EMBL/GenBank/DDBJ databases">
        <authorList>
            <person name="Lee S."/>
            <person name="Kang M."/>
        </authorList>
    </citation>
    <scope>NUCLEOTIDE SEQUENCE [LARGE SCALE GENOMIC DNA]</scope>
    <source>
        <strain evidence="1 2">DS6</strain>
    </source>
</reference>
<protein>
    <recommendedName>
        <fullName evidence="3">SnoaL-like domain-containing protein</fullName>
    </recommendedName>
</protein>
<keyword evidence="2" id="KW-1185">Reference proteome</keyword>
<proteinExistence type="predicted"/>